<dbReference type="EMBL" id="HBUE01221441">
    <property type="protein sequence ID" value="CAG6539690.1"/>
    <property type="molecule type" value="Transcribed_RNA"/>
</dbReference>
<evidence type="ECO:0000313" key="2">
    <source>
        <dbReference type="EMBL" id="CAG6539690.1"/>
    </source>
</evidence>
<dbReference type="EMBL" id="HBUE01328089">
    <property type="protein sequence ID" value="CAG6591740.1"/>
    <property type="molecule type" value="Transcribed_RNA"/>
</dbReference>
<proteinExistence type="predicted"/>
<feature type="signal peptide" evidence="1">
    <location>
        <begin position="1"/>
        <end position="20"/>
    </location>
</feature>
<evidence type="ECO:0000256" key="1">
    <source>
        <dbReference type="SAM" id="SignalP"/>
    </source>
</evidence>
<keyword evidence="1" id="KW-0732">Signal</keyword>
<feature type="chain" id="PRO_5036260927" evidence="1">
    <location>
        <begin position="21"/>
        <end position="184"/>
    </location>
</feature>
<dbReference type="AlphaFoldDB" id="A0A8D8HQI1"/>
<organism evidence="2">
    <name type="scientific">Culex pipiens</name>
    <name type="common">House mosquito</name>
    <dbReference type="NCBI Taxonomy" id="7175"/>
    <lineage>
        <taxon>Eukaryota</taxon>
        <taxon>Metazoa</taxon>
        <taxon>Ecdysozoa</taxon>
        <taxon>Arthropoda</taxon>
        <taxon>Hexapoda</taxon>
        <taxon>Insecta</taxon>
        <taxon>Pterygota</taxon>
        <taxon>Neoptera</taxon>
        <taxon>Endopterygota</taxon>
        <taxon>Diptera</taxon>
        <taxon>Nematocera</taxon>
        <taxon>Culicoidea</taxon>
        <taxon>Culicidae</taxon>
        <taxon>Culicinae</taxon>
        <taxon>Culicini</taxon>
        <taxon>Culex</taxon>
        <taxon>Culex</taxon>
    </lineage>
</organism>
<sequence>MLHQLIPRLCFLMVFEVVCYFIDNELIGFVQHFSFDVQRNLNVQVVLDSRQQTFVISFNLTGSQHLVVNRVNVTNFILVRDALVRQHVALELQPNAAGLVRGRIPIKVARNVKVARAAVEASLAHRNAHRVAPEHAPFHVLGHLQEEQVRTLFRVGAAVFHHARLDLGFVHGGAAVVEIRGTIE</sequence>
<accession>A0A8D8HQI1</accession>
<name>A0A8D8HQI1_CULPI</name>
<protein>
    <submittedName>
        <fullName evidence="2">(northern house mosquito) hypothetical protein</fullName>
    </submittedName>
</protein>
<reference evidence="2" key="1">
    <citation type="submission" date="2021-05" db="EMBL/GenBank/DDBJ databases">
        <authorList>
            <person name="Alioto T."/>
            <person name="Alioto T."/>
            <person name="Gomez Garrido J."/>
        </authorList>
    </citation>
    <scope>NUCLEOTIDE SEQUENCE</scope>
</reference>